<dbReference type="Pfam" id="PF00849">
    <property type="entry name" value="PseudoU_synth_2"/>
    <property type="match status" value="1"/>
</dbReference>
<sequence length="260" mass="28663">MPIAAEAAPTKAAGSDGDEVRTVTVDPAALALEVLHADPYLAVVNKPAGLMVHDSALARGEHDFIADRLRMQFDRQVFLVHRLDRATSGCLLFAFDRETASALGKVVMSREVEKDYWAVCRGWPEGDFTIDHDLDGGPGKPLKKPAVTRFEVLARTECDWPSTGFQTSRYALVCAHPETGRFRQIRRHLKHASHHLIGDSSHGDGRHNRAFRMLGIHRMLLHARRLAFDHPNGGRIEAVAPVDTQFAKALALFDGFGGTS</sequence>
<gene>
    <name evidence="11" type="ORF">SAMN02745674_01552</name>
</gene>
<dbReference type="InterPro" id="IPR006224">
    <property type="entry name" value="PsdUridine_synth_RluA-like_CS"/>
</dbReference>
<proteinExistence type="predicted"/>
<keyword evidence="1" id="KW-0819">tRNA processing</keyword>
<dbReference type="EMBL" id="FUXP01000004">
    <property type="protein sequence ID" value="SKA00110.1"/>
    <property type="molecule type" value="Genomic_DNA"/>
</dbReference>
<dbReference type="EC" id="5.4.99.26" evidence="5"/>
<reference evidence="11 12" key="1">
    <citation type="submission" date="2017-02" db="EMBL/GenBank/DDBJ databases">
        <authorList>
            <person name="Peterson S.W."/>
        </authorList>
    </citation>
    <scope>NUCLEOTIDE SEQUENCE [LARGE SCALE GENOMIC DNA]</scope>
    <source>
        <strain evidence="11 12">DSM 21749</strain>
    </source>
</reference>
<keyword evidence="2" id="KW-0413">Isomerase</keyword>
<dbReference type="GO" id="GO:0008033">
    <property type="term" value="P:tRNA processing"/>
    <property type="evidence" value="ECO:0007669"/>
    <property type="project" value="UniProtKB-KW"/>
</dbReference>
<evidence type="ECO:0000256" key="9">
    <source>
        <dbReference type="ARBA" id="ARBA00043049"/>
    </source>
</evidence>
<name>A0A1T4Q8H7_9GAMM</name>
<dbReference type="GO" id="GO:0003723">
    <property type="term" value="F:RNA binding"/>
    <property type="evidence" value="ECO:0007669"/>
    <property type="project" value="InterPro"/>
</dbReference>
<accession>A0A1T4Q8H7</accession>
<evidence type="ECO:0000256" key="7">
    <source>
        <dbReference type="ARBA" id="ARBA00041803"/>
    </source>
</evidence>
<evidence type="ECO:0000256" key="5">
    <source>
        <dbReference type="ARBA" id="ARBA00038943"/>
    </source>
</evidence>
<dbReference type="InterPro" id="IPR020103">
    <property type="entry name" value="PsdUridine_synth_cat_dom_sf"/>
</dbReference>
<dbReference type="GO" id="GO:0000455">
    <property type="term" value="P:enzyme-directed rRNA pseudouridine synthesis"/>
    <property type="evidence" value="ECO:0007669"/>
    <property type="project" value="TreeGrafter"/>
</dbReference>
<dbReference type="AlphaFoldDB" id="A0A1T4Q8H7"/>
<dbReference type="GO" id="GO:0160149">
    <property type="term" value="F:tRNA pseudouridine(65) synthase activity"/>
    <property type="evidence" value="ECO:0007669"/>
    <property type="project" value="UniProtKB-EC"/>
</dbReference>
<dbReference type="PANTHER" id="PTHR21600:SF56">
    <property type="entry name" value="TRNA PSEUDOURIDINE SYNTHASE C"/>
    <property type="match status" value="1"/>
</dbReference>
<evidence type="ECO:0000256" key="8">
    <source>
        <dbReference type="ARBA" id="ARBA00041975"/>
    </source>
</evidence>
<evidence type="ECO:0000256" key="4">
    <source>
        <dbReference type="ARBA" id="ARBA00037670"/>
    </source>
</evidence>
<keyword evidence="12" id="KW-1185">Reference proteome</keyword>
<dbReference type="STRING" id="1122188.SAMN02745674_01552"/>
<evidence type="ECO:0000313" key="11">
    <source>
        <dbReference type="EMBL" id="SKA00110.1"/>
    </source>
</evidence>
<dbReference type="Proteomes" id="UP000190061">
    <property type="component" value="Unassembled WGS sequence"/>
</dbReference>
<dbReference type="InterPro" id="IPR006145">
    <property type="entry name" value="PsdUridine_synth_RsuA/RluA"/>
</dbReference>
<dbReference type="PANTHER" id="PTHR21600">
    <property type="entry name" value="MITOCHONDRIAL RNA PSEUDOURIDINE SYNTHASE"/>
    <property type="match status" value="1"/>
</dbReference>
<dbReference type="OrthoDB" id="9807829at2"/>
<evidence type="ECO:0000256" key="6">
    <source>
        <dbReference type="ARBA" id="ARBA00040675"/>
    </source>
</evidence>
<evidence type="ECO:0000313" key="12">
    <source>
        <dbReference type="Proteomes" id="UP000190061"/>
    </source>
</evidence>
<evidence type="ECO:0000256" key="1">
    <source>
        <dbReference type="ARBA" id="ARBA00022694"/>
    </source>
</evidence>
<dbReference type="PROSITE" id="PS01129">
    <property type="entry name" value="PSI_RLU"/>
    <property type="match status" value="1"/>
</dbReference>
<evidence type="ECO:0000256" key="2">
    <source>
        <dbReference type="ARBA" id="ARBA00023235"/>
    </source>
</evidence>
<organism evidence="11 12">
    <name type="scientific">Lysobacter spongiicola DSM 21749</name>
    <dbReference type="NCBI Taxonomy" id="1122188"/>
    <lineage>
        <taxon>Bacteria</taxon>
        <taxon>Pseudomonadati</taxon>
        <taxon>Pseudomonadota</taxon>
        <taxon>Gammaproteobacteria</taxon>
        <taxon>Lysobacterales</taxon>
        <taxon>Lysobacteraceae</taxon>
        <taxon>Novilysobacter</taxon>
    </lineage>
</organism>
<protein>
    <recommendedName>
        <fullName evidence="6">tRNA pseudouridine synthase C</fullName>
        <ecNumber evidence="5">5.4.99.26</ecNumber>
    </recommendedName>
    <alternativeName>
        <fullName evidence="8">tRNA pseudouridine(65) synthase</fullName>
    </alternativeName>
    <alternativeName>
        <fullName evidence="9">tRNA pseudouridylate synthase C</fullName>
    </alternativeName>
    <alternativeName>
        <fullName evidence="7">tRNA-uridine isomerase C</fullName>
    </alternativeName>
</protein>
<dbReference type="Gene3D" id="3.30.2350.10">
    <property type="entry name" value="Pseudouridine synthase"/>
    <property type="match status" value="1"/>
</dbReference>
<comment type="catalytic activity">
    <reaction evidence="3">
        <text>uridine(65) in tRNA = pseudouridine(65) in tRNA</text>
        <dbReference type="Rhea" id="RHEA:42536"/>
        <dbReference type="Rhea" id="RHEA-COMP:10103"/>
        <dbReference type="Rhea" id="RHEA-COMP:10104"/>
        <dbReference type="ChEBI" id="CHEBI:65314"/>
        <dbReference type="ChEBI" id="CHEBI:65315"/>
        <dbReference type="EC" id="5.4.99.26"/>
    </reaction>
</comment>
<feature type="domain" description="Pseudouridine synthase RsuA/RluA-like" evidence="10">
    <location>
        <begin position="41"/>
        <end position="191"/>
    </location>
</feature>
<comment type="function">
    <text evidence="4">Responsible for synthesis of pseudouridine from uracil-65 in transfer RNAs.</text>
</comment>
<dbReference type="InterPro" id="IPR050188">
    <property type="entry name" value="RluA_PseudoU_synthase"/>
</dbReference>
<evidence type="ECO:0000259" key="10">
    <source>
        <dbReference type="Pfam" id="PF00849"/>
    </source>
</evidence>
<evidence type="ECO:0000256" key="3">
    <source>
        <dbReference type="ARBA" id="ARBA00036607"/>
    </source>
</evidence>
<dbReference type="SUPFAM" id="SSF55120">
    <property type="entry name" value="Pseudouridine synthase"/>
    <property type="match status" value="1"/>
</dbReference>